<dbReference type="AlphaFoldDB" id="A0A0L0FFS6"/>
<keyword evidence="3" id="KW-1185">Reference proteome</keyword>
<dbReference type="Proteomes" id="UP000054560">
    <property type="component" value="Unassembled WGS sequence"/>
</dbReference>
<gene>
    <name evidence="2" type="ORF">SARC_11858</name>
</gene>
<sequence length="274" mass="30671">MKKLNLLGGANAWEKFDNYTLVDSVAAAAKEVEAHGVYDAIIITLSSAALKHNDGDWCKGLGPLARVVVSLSPGPDDAHFMSERMNKLITNGIITFAAYPAPLGRPVRNRIEYLLMGPMVLHGHPDELCDAMNRGGLWTVSTRIVPSPHHYMSALFMPFLAILELNGWSFSGTACRPHMLLHAARSTVESLRVHENVIPSFVYFLFTPLFCCVLITAYLGLLLIAPWFAPFNLEEMFQYHFSKVRDQTVLLLDETIKLGREKVPQTIKLRKQLH</sequence>
<evidence type="ECO:0000313" key="3">
    <source>
        <dbReference type="Proteomes" id="UP000054560"/>
    </source>
</evidence>
<organism evidence="2 3">
    <name type="scientific">Sphaeroforma arctica JP610</name>
    <dbReference type="NCBI Taxonomy" id="667725"/>
    <lineage>
        <taxon>Eukaryota</taxon>
        <taxon>Ichthyosporea</taxon>
        <taxon>Ichthyophonida</taxon>
        <taxon>Sphaeroforma</taxon>
    </lineage>
</organism>
<dbReference type="RefSeq" id="XP_014149521.1">
    <property type="nucleotide sequence ID" value="XM_014294046.1"/>
</dbReference>
<name>A0A0L0FFS6_9EUKA</name>
<feature type="transmembrane region" description="Helical" evidence="1">
    <location>
        <begin position="201"/>
        <end position="229"/>
    </location>
</feature>
<dbReference type="GeneID" id="25912362"/>
<keyword evidence="1" id="KW-0472">Membrane</keyword>
<dbReference type="EMBL" id="KQ243517">
    <property type="protein sequence ID" value="KNC75619.1"/>
    <property type="molecule type" value="Genomic_DNA"/>
</dbReference>
<reference evidence="2 3" key="1">
    <citation type="submission" date="2011-02" db="EMBL/GenBank/DDBJ databases">
        <title>The Genome Sequence of Sphaeroforma arctica JP610.</title>
        <authorList>
            <consortium name="The Broad Institute Genome Sequencing Platform"/>
            <person name="Russ C."/>
            <person name="Cuomo C."/>
            <person name="Young S.K."/>
            <person name="Zeng Q."/>
            <person name="Gargeya S."/>
            <person name="Alvarado L."/>
            <person name="Berlin A."/>
            <person name="Chapman S.B."/>
            <person name="Chen Z."/>
            <person name="Freedman E."/>
            <person name="Gellesch M."/>
            <person name="Goldberg J."/>
            <person name="Griggs A."/>
            <person name="Gujja S."/>
            <person name="Heilman E."/>
            <person name="Heiman D."/>
            <person name="Howarth C."/>
            <person name="Mehta T."/>
            <person name="Neiman D."/>
            <person name="Pearson M."/>
            <person name="Roberts A."/>
            <person name="Saif S."/>
            <person name="Shea T."/>
            <person name="Shenoy N."/>
            <person name="Sisk P."/>
            <person name="Stolte C."/>
            <person name="Sykes S."/>
            <person name="White J."/>
            <person name="Yandava C."/>
            <person name="Burger G."/>
            <person name="Gray M.W."/>
            <person name="Holland P.W.H."/>
            <person name="King N."/>
            <person name="Lang F.B.F."/>
            <person name="Roger A.J."/>
            <person name="Ruiz-Trillo I."/>
            <person name="Haas B."/>
            <person name="Nusbaum C."/>
            <person name="Birren B."/>
        </authorList>
    </citation>
    <scope>NUCLEOTIDE SEQUENCE [LARGE SCALE GENOMIC DNA]</scope>
    <source>
        <strain evidence="2 3">JP610</strain>
    </source>
</reference>
<evidence type="ECO:0000256" key="1">
    <source>
        <dbReference type="SAM" id="Phobius"/>
    </source>
</evidence>
<proteinExistence type="predicted"/>
<keyword evidence="1" id="KW-0812">Transmembrane</keyword>
<protein>
    <submittedName>
        <fullName evidence="2">Uncharacterized protein</fullName>
    </submittedName>
</protein>
<dbReference type="OrthoDB" id="2158685at2759"/>
<accession>A0A0L0FFS6</accession>
<evidence type="ECO:0000313" key="2">
    <source>
        <dbReference type="EMBL" id="KNC75619.1"/>
    </source>
</evidence>
<keyword evidence="1" id="KW-1133">Transmembrane helix</keyword>